<organism evidence="3 4">
    <name type="scientific">Parnassius mnemosyne</name>
    <name type="common">clouded apollo</name>
    <dbReference type="NCBI Taxonomy" id="213953"/>
    <lineage>
        <taxon>Eukaryota</taxon>
        <taxon>Metazoa</taxon>
        <taxon>Ecdysozoa</taxon>
        <taxon>Arthropoda</taxon>
        <taxon>Hexapoda</taxon>
        <taxon>Insecta</taxon>
        <taxon>Pterygota</taxon>
        <taxon>Neoptera</taxon>
        <taxon>Endopterygota</taxon>
        <taxon>Lepidoptera</taxon>
        <taxon>Glossata</taxon>
        <taxon>Ditrysia</taxon>
        <taxon>Papilionoidea</taxon>
        <taxon>Papilionidae</taxon>
        <taxon>Parnassiinae</taxon>
        <taxon>Parnassini</taxon>
        <taxon>Parnassius</taxon>
        <taxon>Driopa</taxon>
    </lineage>
</organism>
<gene>
    <name evidence="3" type="ORF">PARMNEM_LOCUS10309</name>
</gene>
<evidence type="ECO:0000313" key="3">
    <source>
        <dbReference type="EMBL" id="CAK1589870.1"/>
    </source>
</evidence>
<accession>A0AAV1L4Y4</accession>
<dbReference type="PANTHER" id="PTHR47331">
    <property type="entry name" value="PHD-TYPE DOMAIN-CONTAINING PROTEIN"/>
    <property type="match status" value="1"/>
</dbReference>
<evidence type="ECO:0000313" key="4">
    <source>
        <dbReference type="Proteomes" id="UP001314205"/>
    </source>
</evidence>
<reference evidence="3 4" key="1">
    <citation type="submission" date="2023-11" db="EMBL/GenBank/DDBJ databases">
        <authorList>
            <person name="Hedman E."/>
            <person name="Englund M."/>
            <person name="Stromberg M."/>
            <person name="Nyberg Akerstrom W."/>
            <person name="Nylinder S."/>
            <person name="Jareborg N."/>
            <person name="Kallberg Y."/>
            <person name="Kronander E."/>
        </authorList>
    </citation>
    <scope>NUCLEOTIDE SEQUENCE [LARGE SCALE GENOMIC DNA]</scope>
</reference>
<keyword evidence="4" id="KW-1185">Reference proteome</keyword>
<protein>
    <recommendedName>
        <fullName evidence="2">DUF5641 domain-containing protein</fullName>
    </recommendedName>
</protein>
<feature type="region of interest" description="Disordered" evidence="1">
    <location>
        <begin position="166"/>
        <end position="187"/>
    </location>
</feature>
<dbReference type="Proteomes" id="UP001314205">
    <property type="component" value="Unassembled WGS sequence"/>
</dbReference>
<dbReference type="InterPro" id="IPR040676">
    <property type="entry name" value="DUF5641"/>
</dbReference>
<name>A0AAV1L4Y4_9NEOP</name>
<dbReference type="Pfam" id="PF18701">
    <property type="entry name" value="DUF5641"/>
    <property type="match status" value="1"/>
</dbReference>
<sequence>MGKQSLTLIELSTIICDCEAIINSRPLTYVATADDSLKPLTPMMFLHPLDNSEMPDLDLIDAKNINIRLQYLNKLRADFRQRFRNEYIALICSKDRRKQNLPKLNDIVLIETDTSRLYWPLGIIKELIIGADGNCRVAKVQTATGELVRAVQSLYPLELTTVTNEWHRASPSTNRNKTETNPNIKDYSSQATLNSDIISSDLPQTSSISTRHGRVINVPRRFLD</sequence>
<proteinExistence type="predicted"/>
<feature type="domain" description="DUF5641" evidence="2">
    <location>
        <begin position="68"/>
        <end position="157"/>
    </location>
</feature>
<evidence type="ECO:0000256" key="1">
    <source>
        <dbReference type="SAM" id="MobiDB-lite"/>
    </source>
</evidence>
<dbReference type="EMBL" id="CAVLGL010000084">
    <property type="protein sequence ID" value="CAK1589870.1"/>
    <property type="molecule type" value="Genomic_DNA"/>
</dbReference>
<dbReference type="AlphaFoldDB" id="A0AAV1L4Y4"/>
<evidence type="ECO:0000259" key="2">
    <source>
        <dbReference type="Pfam" id="PF18701"/>
    </source>
</evidence>
<comment type="caution">
    <text evidence="3">The sequence shown here is derived from an EMBL/GenBank/DDBJ whole genome shotgun (WGS) entry which is preliminary data.</text>
</comment>